<dbReference type="EMBL" id="FMTP01000003">
    <property type="protein sequence ID" value="SCW67684.1"/>
    <property type="molecule type" value="Genomic_DNA"/>
</dbReference>
<dbReference type="Proteomes" id="UP000198889">
    <property type="component" value="Unassembled WGS sequence"/>
</dbReference>
<dbReference type="GO" id="GO:0005829">
    <property type="term" value="C:cytosol"/>
    <property type="evidence" value="ECO:0007669"/>
    <property type="project" value="TreeGrafter"/>
</dbReference>
<dbReference type="SUPFAM" id="SSF50341">
    <property type="entry name" value="CheW-like"/>
    <property type="match status" value="3"/>
</dbReference>
<dbReference type="RefSeq" id="WP_091439161.1">
    <property type="nucleotide sequence ID" value="NZ_FMTP01000003.1"/>
</dbReference>
<gene>
    <name evidence="5" type="ORF">SAMN05660859_2162</name>
</gene>
<dbReference type="Gene3D" id="2.30.30.40">
    <property type="entry name" value="SH3 Domains"/>
    <property type="match status" value="3"/>
</dbReference>
<comment type="subcellular location">
    <subcellularLocation>
        <location evidence="1">Cytoplasm</location>
    </subcellularLocation>
</comment>
<feature type="domain" description="CheW-like" evidence="4">
    <location>
        <begin position="12"/>
        <end position="154"/>
    </location>
</feature>
<evidence type="ECO:0000256" key="1">
    <source>
        <dbReference type="ARBA" id="ARBA00004496"/>
    </source>
</evidence>
<dbReference type="InterPro" id="IPR002545">
    <property type="entry name" value="CheW-lke_dom"/>
</dbReference>
<organism evidence="5 6">
    <name type="scientific">Ancylobacter rudongensis</name>
    <dbReference type="NCBI Taxonomy" id="177413"/>
    <lineage>
        <taxon>Bacteria</taxon>
        <taxon>Pseudomonadati</taxon>
        <taxon>Pseudomonadota</taxon>
        <taxon>Alphaproteobacteria</taxon>
        <taxon>Hyphomicrobiales</taxon>
        <taxon>Xanthobacteraceae</taxon>
        <taxon>Ancylobacter</taxon>
    </lineage>
</organism>
<evidence type="ECO:0000256" key="3">
    <source>
        <dbReference type="ARBA" id="ARBA00022490"/>
    </source>
</evidence>
<dbReference type="Pfam" id="PF01584">
    <property type="entry name" value="CheW"/>
    <property type="match status" value="3"/>
</dbReference>
<dbReference type="AlphaFoldDB" id="A0A1G4SEQ2"/>
<dbReference type="PANTHER" id="PTHR22617">
    <property type="entry name" value="CHEMOTAXIS SENSOR HISTIDINE KINASE-RELATED"/>
    <property type="match status" value="1"/>
</dbReference>
<keyword evidence="6" id="KW-1185">Reference proteome</keyword>
<dbReference type="GO" id="GO:0006935">
    <property type="term" value="P:chemotaxis"/>
    <property type="evidence" value="ECO:0007669"/>
    <property type="project" value="InterPro"/>
</dbReference>
<dbReference type="SMART" id="SM00260">
    <property type="entry name" value="CheW"/>
    <property type="match status" value="3"/>
</dbReference>
<sequence length="521" mass="54867">MSEPRPAAGRAPLRFLTFRVEAAHYALPADEVAEVVRVPALARLPQAPAGLLGIGNLRGAALPVASARALLGQGEAPAPLATARAIVLRGQSPVALAVDAVGELVAIDPDRLEEAQASALVRPGEAFTGAFRFHGERDVARILDILPLLATAFAPRARPARPPAAGPASAPATPATAASAGKLISFEADGQEYALPIEQVREVVPLPDAVTTLPLGEARASATEAVARGVMVYRDRLLPLFALRALLALPPASATRSAKVVVVKRGALWLGLVVDRINAVLPLDPARVEPIPPALAARVGGEARLKAIFRAGDGSRLVSILDAHTLFREEVMQRLDTHDATEAATAASEGEDEASFLVFRLGGDEYGLPIAAVDEVMKVPDTLTRVPKTPAFLEGVINLRGAVLPVIDQRRRFDMPPLAEATRRRLIVLRSAHHRAGILVDSVSEILRRPKDSIAPAPDLAGEPTRLVSGILNLDQAGRIILLLDPDELLTRTERGLLDAFAKAGAKTATRPAGKAGPKKA</sequence>
<dbReference type="STRING" id="177413.SAMN05660859_2162"/>
<dbReference type="Gene3D" id="2.40.50.180">
    <property type="entry name" value="CheA-289, Domain 4"/>
    <property type="match status" value="3"/>
</dbReference>
<feature type="domain" description="CheW-like" evidence="4">
    <location>
        <begin position="180"/>
        <end position="332"/>
    </location>
</feature>
<dbReference type="PANTHER" id="PTHR22617:SF45">
    <property type="entry name" value="CHEMOTAXIS PROTEIN CHEW"/>
    <property type="match status" value="1"/>
</dbReference>
<dbReference type="GO" id="GO:0007165">
    <property type="term" value="P:signal transduction"/>
    <property type="evidence" value="ECO:0007669"/>
    <property type="project" value="InterPro"/>
</dbReference>
<dbReference type="InterPro" id="IPR039315">
    <property type="entry name" value="CheW"/>
</dbReference>
<evidence type="ECO:0000259" key="4">
    <source>
        <dbReference type="PROSITE" id="PS50851"/>
    </source>
</evidence>
<proteinExistence type="predicted"/>
<keyword evidence="3" id="KW-0963">Cytoplasm</keyword>
<name>A0A1G4SEQ2_9HYPH</name>
<evidence type="ECO:0000313" key="5">
    <source>
        <dbReference type="EMBL" id="SCW67684.1"/>
    </source>
</evidence>
<feature type="domain" description="CheW-like" evidence="4">
    <location>
        <begin position="353"/>
        <end position="495"/>
    </location>
</feature>
<protein>
    <recommendedName>
        <fullName evidence="2">Chemotaxis protein CheW</fullName>
    </recommendedName>
</protein>
<evidence type="ECO:0000313" key="6">
    <source>
        <dbReference type="Proteomes" id="UP000198889"/>
    </source>
</evidence>
<evidence type="ECO:0000256" key="2">
    <source>
        <dbReference type="ARBA" id="ARBA00021483"/>
    </source>
</evidence>
<dbReference type="PROSITE" id="PS50851">
    <property type="entry name" value="CHEW"/>
    <property type="match status" value="3"/>
</dbReference>
<dbReference type="InterPro" id="IPR036061">
    <property type="entry name" value="CheW-like_dom_sf"/>
</dbReference>
<accession>A0A1G4SEQ2</accession>
<reference evidence="6" key="1">
    <citation type="submission" date="2016-10" db="EMBL/GenBank/DDBJ databases">
        <authorList>
            <person name="Varghese N."/>
            <person name="Submissions S."/>
        </authorList>
    </citation>
    <scope>NUCLEOTIDE SEQUENCE [LARGE SCALE GENOMIC DNA]</scope>
    <source>
        <strain evidence="6">CGMCC 1.1761</strain>
    </source>
</reference>